<dbReference type="InterPro" id="IPR011760">
    <property type="entry name" value="PsdUridine_synth_TruD_insert"/>
</dbReference>
<dbReference type="EC" id="5.4.99.27" evidence="4"/>
<dbReference type="PROSITE" id="PS50984">
    <property type="entry name" value="TRUD"/>
    <property type="match status" value="1"/>
</dbReference>
<dbReference type="Gene3D" id="3.30.2340.10">
    <property type="entry name" value="TruD, insertion domain"/>
    <property type="match status" value="1"/>
</dbReference>
<evidence type="ECO:0000256" key="3">
    <source>
        <dbReference type="ARBA" id="ARBA00023235"/>
    </source>
</evidence>
<dbReference type="HAMAP" id="MF_01082">
    <property type="entry name" value="TruD"/>
    <property type="match status" value="1"/>
</dbReference>
<evidence type="ECO:0000313" key="6">
    <source>
        <dbReference type="EMBL" id="WOJ92886.1"/>
    </source>
</evidence>
<reference evidence="6 7" key="1">
    <citation type="submission" date="2023-10" db="EMBL/GenBank/DDBJ databases">
        <title>Two novel species belonging to the OM43/NOR5 clade.</title>
        <authorList>
            <person name="Park M."/>
        </authorList>
    </citation>
    <scope>NUCLEOTIDE SEQUENCE [LARGE SCALE GENOMIC DNA]</scope>
    <source>
        <strain evidence="6 7">IMCC43200</strain>
    </source>
</reference>
<evidence type="ECO:0000256" key="2">
    <source>
        <dbReference type="ARBA" id="ARBA00022694"/>
    </source>
</evidence>
<evidence type="ECO:0000259" key="5">
    <source>
        <dbReference type="PROSITE" id="PS50984"/>
    </source>
</evidence>
<dbReference type="PROSITE" id="PS01268">
    <property type="entry name" value="UPF0024"/>
    <property type="match status" value="1"/>
</dbReference>
<dbReference type="InterPro" id="IPR020119">
    <property type="entry name" value="PsdUridine_synth_TruD_CS"/>
</dbReference>
<dbReference type="SUPFAM" id="SSF55120">
    <property type="entry name" value="Pseudouridine synthase"/>
    <property type="match status" value="1"/>
</dbReference>
<evidence type="ECO:0000256" key="4">
    <source>
        <dbReference type="HAMAP-Rule" id="MF_01082"/>
    </source>
</evidence>
<keyword evidence="2 4" id="KW-0819">tRNA processing</keyword>
<dbReference type="Pfam" id="PF01142">
    <property type="entry name" value="TruD"/>
    <property type="match status" value="1"/>
</dbReference>
<dbReference type="Proteomes" id="UP001626537">
    <property type="component" value="Chromosome"/>
</dbReference>
<gene>
    <name evidence="4" type="primary">truD</name>
    <name evidence="6" type="ORF">R0135_13980</name>
</gene>
<keyword evidence="7" id="KW-1185">Reference proteome</keyword>
<dbReference type="RefSeq" id="WP_407347544.1">
    <property type="nucleotide sequence ID" value="NZ_CP136864.1"/>
</dbReference>
<dbReference type="Gene3D" id="3.30.2350.20">
    <property type="entry name" value="TruD, catalytic domain"/>
    <property type="match status" value="1"/>
</dbReference>
<accession>A0ABZ0I1F7</accession>
<dbReference type="InterPro" id="IPR001656">
    <property type="entry name" value="PsdUridine_synth_TruD"/>
</dbReference>
<dbReference type="EMBL" id="CP136864">
    <property type="protein sequence ID" value="WOJ92886.1"/>
    <property type="molecule type" value="Genomic_DNA"/>
</dbReference>
<protein>
    <recommendedName>
        <fullName evidence="4">tRNA pseudouridine synthase D</fullName>
        <ecNumber evidence="4">5.4.99.27</ecNumber>
    </recommendedName>
    <alternativeName>
        <fullName evidence="4">tRNA pseudouridine(13) synthase</fullName>
    </alternativeName>
    <alternativeName>
        <fullName evidence="4">tRNA pseudouridylate synthase D</fullName>
    </alternativeName>
    <alternativeName>
        <fullName evidence="4">tRNA-uridine isomerase D</fullName>
    </alternativeName>
</protein>
<dbReference type="InterPro" id="IPR050170">
    <property type="entry name" value="TruD_pseudoU_synthase"/>
</dbReference>
<feature type="domain" description="TRUD" evidence="5">
    <location>
        <begin position="157"/>
        <end position="309"/>
    </location>
</feature>
<dbReference type="InterPro" id="IPR042214">
    <property type="entry name" value="TruD_catalytic"/>
</dbReference>
<dbReference type="PANTHER" id="PTHR47811">
    <property type="entry name" value="TRNA PSEUDOURIDINE SYNTHASE D"/>
    <property type="match status" value="1"/>
</dbReference>
<evidence type="ECO:0000256" key="1">
    <source>
        <dbReference type="ARBA" id="ARBA00007953"/>
    </source>
</evidence>
<dbReference type="PANTHER" id="PTHR47811:SF1">
    <property type="entry name" value="TRNA PSEUDOURIDINE SYNTHASE D"/>
    <property type="match status" value="1"/>
</dbReference>
<name>A0ABZ0I1F7_9GAMM</name>
<evidence type="ECO:0000313" key="7">
    <source>
        <dbReference type="Proteomes" id="UP001626537"/>
    </source>
</evidence>
<comment type="catalytic activity">
    <reaction evidence="4">
        <text>uridine(13) in tRNA = pseudouridine(13) in tRNA</text>
        <dbReference type="Rhea" id="RHEA:42540"/>
        <dbReference type="Rhea" id="RHEA-COMP:10105"/>
        <dbReference type="Rhea" id="RHEA-COMP:10106"/>
        <dbReference type="ChEBI" id="CHEBI:65314"/>
        <dbReference type="ChEBI" id="CHEBI:65315"/>
        <dbReference type="EC" id="5.4.99.27"/>
    </reaction>
</comment>
<dbReference type="InterPro" id="IPR020103">
    <property type="entry name" value="PsdUridine_synth_cat_dom_sf"/>
</dbReference>
<comment type="similarity">
    <text evidence="1 4">Belongs to the pseudouridine synthase TruD family.</text>
</comment>
<proteinExistence type="inferred from homology"/>
<keyword evidence="3 4" id="KW-0413">Isomerase</keyword>
<organism evidence="6 7">
    <name type="scientific">Congregibacter variabilis</name>
    <dbReference type="NCBI Taxonomy" id="3081200"/>
    <lineage>
        <taxon>Bacteria</taxon>
        <taxon>Pseudomonadati</taxon>
        <taxon>Pseudomonadota</taxon>
        <taxon>Gammaproteobacteria</taxon>
        <taxon>Cellvibrionales</taxon>
        <taxon>Halieaceae</taxon>
        <taxon>Congregibacter</taxon>
    </lineage>
</organism>
<feature type="active site" description="Nucleophile" evidence="4">
    <location>
        <position position="82"/>
    </location>
</feature>
<comment type="function">
    <text evidence="4">Responsible for synthesis of pseudouridine from uracil-13 in transfer RNAs.</text>
</comment>
<dbReference type="InterPro" id="IPR043165">
    <property type="entry name" value="TruD_insert_sf"/>
</dbReference>
<sequence>MSPVDLPHWPRAHGSPLFAARLRSIPQDFQVTEELGWDFSGDGEHDYLWIEKTGANTEWVSRQLALYADVPAKDIGYAGLKDRHAVTRQWFSIPRWNAPAWDQFDVQGVRIVDVQRHQRKLRRGAHRANTFQILLRVDETPDTTAMEDRLAVIKNEGVPNYFGEQRFGRDGGNLRLANDWAAGKRLPRHKRSLAISTVRSFLFNEALAERVQEDTWNEFVIGDLANLDGTGSVFEVPEIDDDLLRRRDAMDVHPAGILAGDSSNIGPENWQAALDKARVEPGSRSFRLPIRNLSSKINEAGVTLSFTLDRGSFATAMLRELCVAAS</sequence>